<dbReference type="Proteomes" id="UP000694415">
    <property type="component" value="Unplaced"/>
</dbReference>
<proteinExistence type="predicted"/>
<dbReference type="Ensembl" id="ENSMSIT00000027611.1">
    <property type="protein sequence ID" value="ENSMSIP00000021907.1"/>
    <property type="gene ID" value="ENSMSIG00000018614.1"/>
</dbReference>
<accession>A0A8C6HJ81</accession>
<dbReference type="GO" id="GO:0007006">
    <property type="term" value="P:mitochondrial membrane organization"/>
    <property type="evidence" value="ECO:0007669"/>
    <property type="project" value="Ensembl"/>
</dbReference>
<evidence type="ECO:0000313" key="2">
    <source>
        <dbReference type="Proteomes" id="UP000694415"/>
    </source>
</evidence>
<evidence type="ECO:0000313" key="1">
    <source>
        <dbReference type="Ensembl" id="ENSMSIP00000021907.1"/>
    </source>
</evidence>
<dbReference type="GO" id="GO:0005741">
    <property type="term" value="C:mitochondrial outer membrane"/>
    <property type="evidence" value="ECO:0007669"/>
    <property type="project" value="Ensembl"/>
</dbReference>
<protein>
    <submittedName>
        <fullName evidence="1">CSA-conditional, T cell activation-dependent protein</fullName>
    </submittedName>
</protein>
<reference evidence="1" key="1">
    <citation type="submission" date="2025-08" db="UniProtKB">
        <authorList>
            <consortium name="Ensembl"/>
        </authorList>
    </citation>
    <scope>IDENTIFICATION</scope>
</reference>
<sequence length="104" mass="11726">MRWGLPPLLRTCLEFGAQLSHNGGSQGRDPVKHRGCTLRSWGVARYQPGEFCTGRLSQLLRQSCACLHGFQEHLLGDLAHHIVSLRAIMSWYSQWPAFQVQGQP</sequence>
<keyword evidence="2" id="KW-1185">Reference proteome</keyword>
<name>A0A8C6HJ81_MUSSI</name>
<dbReference type="GeneTree" id="ENSGT00860000135997"/>
<reference evidence="1" key="2">
    <citation type="submission" date="2025-09" db="UniProtKB">
        <authorList>
            <consortium name="Ensembl"/>
        </authorList>
    </citation>
    <scope>IDENTIFICATION</scope>
</reference>
<dbReference type="AlphaFoldDB" id="A0A8C6HJ81"/>
<organism evidence="1 2">
    <name type="scientific">Mus spicilegus</name>
    <name type="common">Mound-building mouse</name>
    <dbReference type="NCBI Taxonomy" id="10103"/>
    <lineage>
        <taxon>Eukaryota</taxon>
        <taxon>Metazoa</taxon>
        <taxon>Chordata</taxon>
        <taxon>Craniata</taxon>
        <taxon>Vertebrata</taxon>
        <taxon>Euteleostomi</taxon>
        <taxon>Mammalia</taxon>
        <taxon>Eutheria</taxon>
        <taxon>Euarchontoglires</taxon>
        <taxon>Glires</taxon>
        <taxon>Rodentia</taxon>
        <taxon>Myomorpha</taxon>
        <taxon>Muroidea</taxon>
        <taxon>Muridae</taxon>
        <taxon>Murinae</taxon>
        <taxon>Mus</taxon>
        <taxon>Mus</taxon>
    </lineage>
</organism>